<evidence type="ECO:0000256" key="3">
    <source>
        <dbReference type="SAM" id="Phobius"/>
    </source>
</evidence>
<organism evidence="5 6">
    <name type="scientific">Salipaludibacillus keqinensis</name>
    <dbReference type="NCBI Taxonomy" id="2045207"/>
    <lineage>
        <taxon>Bacteria</taxon>
        <taxon>Bacillati</taxon>
        <taxon>Bacillota</taxon>
        <taxon>Bacilli</taxon>
        <taxon>Bacillales</taxon>
        <taxon>Bacillaceae</taxon>
    </lineage>
</organism>
<feature type="region of interest" description="Disordered" evidence="2">
    <location>
        <begin position="334"/>
        <end position="358"/>
    </location>
</feature>
<dbReference type="PANTHER" id="PTHR33777">
    <property type="entry name" value="UPF0045 PROTEIN ECM15"/>
    <property type="match status" value="1"/>
</dbReference>
<dbReference type="Proteomes" id="UP000248214">
    <property type="component" value="Unassembled WGS sequence"/>
</dbReference>
<dbReference type="Pfam" id="PF07136">
    <property type="entry name" value="DUF1385"/>
    <property type="match status" value="1"/>
</dbReference>
<dbReference type="AlphaFoldDB" id="A0A323TK39"/>
<feature type="transmembrane region" description="Helical" evidence="3">
    <location>
        <begin position="47"/>
        <end position="74"/>
    </location>
</feature>
<dbReference type="InterPro" id="IPR010787">
    <property type="entry name" value="DUF1385"/>
</dbReference>
<evidence type="ECO:0000256" key="2">
    <source>
        <dbReference type="SAM" id="MobiDB-lite"/>
    </source>
</evidence>
<gene>
    <name evidence="5" type="ORF">CR194_01920</name>
</gene>
<dbReference type="InterPro" id="IPR051614">
    <property type="entry name" value="UPF0045_domain"/>
</dbReference>
<evidence type="ECO:0000256" key="1">
    <source>
        <dbReference type="ARBA" id="ARBA00010272"/>
    </source>
</evidence>
<feature type="transmembrane region" description="Helical" evidence="3">
    <location>
        <begin position="144"/>
        <end position="162"/>
    </location>
</feature>
<dbReference type="NCBIfam" id="TIGR00106">
    <property type="entry name" value="MTH1187 family thiamine-binding protein"/>
    <property type="match status" value="1"/>
</dbReference>
<evidence type="ECO:0000313" key="5">
    <source>
        <dbReference type="EMBL" id="PYZ94314.1"/>
    </source>
</evidence>
<name>A0A323TK39_9BACI</name>
<evidence type="ECO:0000259" key="4">
    <source>
        <dbReference type="Pfam" id="PF01910"/>
    </source>
</evidence>
<dbReference type="EMBL" id="PDOD01000001">
    <property type="protein sequence ID" value="PYZ94314.1"/>
    <property type="molecule type" value="Genomic_DNA"/>
</dbReference>
<keyword evidence="6" id="KW-1185">Reference proteome</keyword>
<dbReference type="SUPFAM" id="SSF89957">
    <property type="entry name" value="MTH1187/YkoF-like"/>
    <property type="match status" value="1"/>
</dbReference>
<comment type="caution">
    <text evidence="5">The sequence shown here is derived from an EMBL/GenBank/DDBJ whole genome shotgun (WGS) entry which is preliminary data.</text>
</comment>
<keyword evidence="3" id="KW-1133">Transmembrane helix</keyword>
<dbReference type="OrthoDB" id="2147383at2"/>
<reference evidence="5 6" key="1">
    <citation type="submission" date="2017-10" db="EMBL/GenBank/DDBJ databases">
        <title>Bacillus sp. nov., a halophilic bacterium isolated from a Keqin Lake.</title>
        <authorList>
            <person name="Wang H."/>
        </authorList>
    </citation>
    <scope>NUCLEOTIDE SEQUENCE [LARGE SCALE GENOMIC DNA]</scope>
    <source>
        <strain evidence="5 6">KQ-12</strain>
    </source>
</reference>
<feature type="transmembrane region" description="Helical" evidence="3">
    <location>
        <begin position="168"/>
        <end position="188"/>
    </location>
</feature>
<dbReference type="RefSeq" id="WP_110607949.1">
    <property type="nucleotide sequence ID" value="NZ_PDOD01000001.1"/>
</dbReference>
<evidence type="ECO:0000313" key="6">
    <source>
        <dbReference type="Proteomes" id="UP000248214"/>
    </source>
</evidence>
<proteinExistence type="inferred from homology"/>
<dbReference type="Pfam" id="PF01910">
    <property type="entry name" value="Thiamine_BP"/>
    <property type="match status" value="1"/>
</dbReference>
<dbReference type="InterPro" id="IPR002767">
    <property type="entry name" value="Thiamine_BP"/>
</dbReference>
<dbReference type="InterPro" id="IPR029756">
    <property type="entry name" value="MTH1187/YkoF-like"/>
</dbReference>
<accession>A0A323TK39</accession>
<dbReference type="GO" id="GO:0005829">
    <property type="term" value="C:cytosol"/>
    <property type="evidence" value="ECO:0007669"/>
    <property type="project" value="TreeGrafter"/>
</dbReference>
<comment type="similarity">
    <text evidence="1">Belongs to the UPF0045 family.</text>
</comment>
<protein>
    <recommendedName>
        <fullName evidence="4">Thiamine-binding protein domain-containing protein</fullName>
    </recommendedName>
</protein>
<feature type="domain" description="Thiamine-binding protein" evidence="4">
    <location>
        <begin position="255"/>
        <end position="347"/>
    </location>
</feature>
<dbReference type="PANTHER" id="PTHR33777:SF1">
    <property type="entry name" value="UPF0045 PROTEIN ECM15"/>
    <property type="match status" value="1"/>
</dbReference>
<keyword evidence="3" id="KW-0472">Membrane</keyword>
<keyword evidence="3" id="KW-0812">Transmembrane</keyword>
<feature type="transmembrane region" description="Helical" evidence="3">
    <location>
        <begin position="80"/>
        <end position="100"/>
    </location>
</feature>
<dbReference type="Gene3D" id="3.30.70.930">
    <property type="match status" value="1"/>
</dbReference>
<sequence>MVKGLSFQKGVMFLGRKHIACSYHEDGRMKTWLKPITPKTMVMAGKLVFLSMPLWFHLFLIGWLLLIIVPYFFLFAGIEGFSGLPIFSIIYFFFGTHFWFPKELKKYHGAEHKVFSYKGLISARNRTAIKEADITNRYCSTNAVMVYFLLLILTTFMFFSFIDRPFVYLLERATYISLVLWPVTVFWLNRMKPTKVHKVLLNLSYWLQRHITTSEPEELHMKIAIRSFRKLALKEFPSRVIKTRKKKEETFMAIADVTIMPLGSDSTSVSEVVAEIHHMLDQTTLPIQYELTSMSTIIEGQITDLYKILQEIQEVPFKMGHMRVATNIRIDDRRDRPSSIKGKVDSVHKKMASKVEKE</sequence>